<dbReference type="EMBL" id="JAOPGA020001616">
    <property type="protein sequence ID" value="KAL0489908.1"/>
    <property type="molecule type" value="Genomic_DNA"/>
</dbReference>
<protein>
    <submittedName>
        <fullName evidence="1">Uncharacterized protein</fullName>
    </submittedName>
</protein>
<keyword evidence="2" id="KW-1185">Reference proteome</keyword>
<proteinExistence type="predicted"/>
<accession>A0AAW2ZLP7</accession>
<name>A0AAW2ZLP7_9EUKA</name>
<comment type="caution">
    <text evidence="1">The sequence shown here is derived from an EMBL/GenBank/DDBJ whole genome shotgun (WGS) entry which is preliminary data.</text>
</comment>
<sequence>MGLGVIFDNNTVINKTDFTVKIQLKGREIVIAKRQRVQGVTGDSQAIKVNNVLYKGVKNTSITLEKSTDCVINQEGQNIFVDGKVHFSK</sequence>
<evidence type="ECO:0000313" key="2">
    <source>
        <dbReference type="Proteomes" id="UP001431209"/>
    </source>
</evidence>
<reference evidence="1 2" key="1">
    <citation type="submission" date="2024-03" db="EMBL/GenBank/DDBJ databases">
        <title>The Acrasis kona genome and developmental transcriptomes reveal deep origins of eukaryotic multicellular pathways.</title>
        <authorList>
            <person name="Sheikh S."/>
            <person name="Fu C.-J."/>
            <person name="Brown M.W."/>
            <person name="Baldauf S.L."/>
        </authorList>
    </citation>
    <scope>NUCLEOTIDE SEQUENCE [LARGE SCALE GENOMIC DNA]</scope>
    <source>
        <strain evidence="1 2">ATCC MYA-3509</strain>
    </source>
</reference>
<organism evidence="1 2">
    <name type="scientific">Acrasis kona</name>
    <dbReference type="NCBI Taxonomy" id="1008807"/>
    <lineage>
        <taxon>Eukaryota</taxon>
        <taxon>Discoba</taxon>
        <taxon>Heterolobosea</taxon>
        <taxon>Tetramitia</taxon>
        <taxon>Eutetramitia</taxon>
        <taxon>Acrasidae</taxon>
        <taxon>Acrasis</taxon>
    </lineage>
</organism>
<dbReference type="Proteomes" id="UP001431209">
    <property type="component" value="Unassembled WGS sequence"/>
</dbReference>
<evidence type="ECO:0000313" key="1">
    <source>
        <dbReference type="EMBL" id="KAL0489908.1"/>
    </source>
</evidence>
<dbReference type="AlphaFoldDB" id="A0AAW2ZLP7"/>
<gene>
    <name evidence="1" type="ORF">AKO1_005435</name>
</gene>